<feature type="region of interest" description="Disordered" evidence="1">
    <location>
        <begin position="15"/>
        <end position="38"/>
    </location>
</feature>
<dbReference type="AlphaFoldDB" id="A0A1I5SCN4"/>
<sequence>MAEQRNPVLIDVNEKAASEPKKEAENAHHRQENHIKSSQHRLEAIAGLHHIDAMLHEVEHDSLTTRAAYRQLQLKQQQQANLEKIIKLTHDLCRDEAANSPDPDWLYRFFEMAKTIYGDAMQNLWARILKQEMIKPGSTSLKALSLLETMTQREAQALQRACTLACTFGSDGANKLITGFRQPEQGVKRWFKPDLAERLALGNYKLPFTDLMLLMDLGLILRTELESGAMDPSADLALSGQGKNFMLTPFRKGTRIYYYRFSPTGNELAKLVGQKTHPEYLDALMALLSHAFDVNSDIGSTVNTKA</sequence>
<evidence type="ECO:0000256" key="1">
    <source>
        <dbReference type="SAM" id="MobiDB-lite"/>
    </source>
</evidence>
<dbReference type="EMBL" id="FOWR01000021">
    <property type="protein sequence ID" value="SFP68277.1"/>
    <property type="molecule type" value="Genomic_DNA"/>
</dbReference>
<dbReference type="NCBIfam" id="TIGR03899">
    <property type="entry name" value="TIGR03899 family protein"/>
    <property type="match status" value="1"/>
</dbReference>
<gene>
    <name evidence="2" type="ORF">SAMN03084138_02833</name>
</gene>
<dbReference type="GeneID" id="35870543"/>
<dbReference type="OrthoDB" id="886161at2"/>
<dbReference type="RefSeq" id="WP_017013326.1">
    <property type="nucleotide sequence ID" value="NZ_FOWR01000021.1"/>
</dbReference>
<proteinExistence type="predicted"/>
<dbReference type="InterPro" id="IPR021254">
    <property type="entry name" value="DUF2806"/>
</dbReference>
<reference evidence="2 3" key="1">
    <citation type="submission" date="2016-10" db="EMBL/GenBank/DDBJ databases">
        <authorList>
            <person name="de Groot N.N."/>
        </authorList>
    </citation>
    <scope>NUCLEOTIDE SEQUENCE [LARGE SCALE GENOMIC DNA]</scope>
    <source>
        <strain evidence="2 3">DSM 15893</strain>
    </source>
</reference>
<dbReference type="Pfam" id="PF10987">
    <property type="entry name" value="DUF2806"/>
    <property type="match status" value="1"/>
</dbReference>
<evidence type="ECO:0000313" key="3">
    <source>
        <dbReference type="Proteomes" id="UP000182692"/>
    </source>
</evidence>
<dbReference type="Proteomes" id="UP000182692">
    <property type="component" value="Unassembled WGS sequence"/>
</dbReference>
<organism evidence="2 3">
    <name type="scientific">Enterovibrio norvegicus DSM 15893</name>
    <dbReference type="NCBI Taxonomy" id="1121869"/>
    <lineage>
        <taxon>Bacteria</taxon>
        <taxon>Pseudomonadati</taxon>
        <taxon>Pseudomonadota</taxon>
        <taxon>Gammaproteobacteria</taxon>
        <taxon>Vibrionales</taxon>
        <taxon>Vibrionaceae</taxon>
        <taxon>Enterovibrio</taxon>
    </lineage>
</organism>
<dbReference type="STRING" id="1121869.SAMN03084138_02833"/>
<protein>
    <submittedName>
        <fullName evidence="2">TIGR03899 family protein</fullName>
    </submittedName>
</protein>
<evidence type="ECO:0000313" key="2">
    <source>
        <dbReference type="EMBL" id="SFP68277.1"/>
    </source>
</evidence>
<accession>A0A1I5SCN4</accession>
<name>A0A1I5SCN4_9GAMM</name>